<keyword evidence="2" id="KW-1185">Reference proteome</keyword>
<name>A0A4R2JW30_9PSEU</name>
<sequence length="1056" mass="117704">MQSYVERRREITERARALSDPDDTLTALWSEDPELAIDMAEVVNHLPTLVRALNSGVVDLQIRAAGSSSMPRLDPAVLVAALPDLPMAVRRVLYRRIRSRRLTPMASALIEAVHAAHGVYEAATLLPLCDTATVERWLAVLEHAVNQSAVAKRHPELMLTRAVEELAGLEVRDNWWRQRGYALDEVVEYAPARVLDLIERYGPSTWLPFSVRSMTRLAKVDASRFIQQLENRKYTLGKPAYLALVAAAPAELVWLGRQDLVKVLRAMPPSQRAEFFDKVHADKDMARVEVPEDVLRLLPRARRAQEARRMRAIAVETGDETTVHQLTSCLPFDEAREDLIKVTQSGEADDRADGYALLIDCAAKDFRLVDLLPWLVERLKREQNPVRLDAIEALAAASPRAFGDATELTQIATDAFDARDFSTATGEALASLCVKLLIHNGSPVALEILTRWWQRTGWSAMGGLGRQLRHGQEHDLFAALKNTIATAAEQVDFDPAFALARTFGRRAWAMPDLLELVWSAIPWGLEYASREAINLLLADPRARNDRVQRILDLDPTAVFLPNVLDVLQYARTDLLEVMLGQEIPEGTFAPKKVRLIPLHLRGTRRWLPTQRTRYAELVMSLADSGKQSRETRARAVETLGTIHGPAKRNILRYLDSTDQLVAQAAIGRLPNQDDPLEALDLLLERALGDNRGQAELTSMYTIRQCARRVAPSRLVPKLSDALARGGRVTVRKELVRLVSDFRLPDAVGILWNVWETPNQHRDVRAAATFVALSWLDDTRAWDLLRAAVSGPREVSMQVLRTYPYAVPTEHRAGIAALIREVAVGPDDQLRSAALGAIDSWAQWYPEAVTVLAQAVVNLDERAGWQAAAGSLGSLATTPAGEATAVETLHLLLRGEGPDADAERDRPMLQRARSITGVMTRRWSYHPSHRAPMRRIAGELERYDQFRTETVELVATTIDVENAGLLADLRDIERLVEGRPQLATRVGQQLRQPYRTAAFLLAATGELTNGHLMTGILAAQGSRMGWPEPWRDLLRGLRRHTDPSVRDAALAIMTATE</sequence>
<dbReference type="EMBL" id="SLWS01000001">
    <property type="protein sequence ID" value="TCO64691.1"/>
    <property type="molecule type" value="Genomic_DNA"/>
</dbReference>
<comment type="caution">
    <text evidence="1">The sequence shown here is derived from an EMBL/GenBank/DDBJ whole genome shotgun (WGS) entry which is preliminary data.</text>
</comment>
<accession>A0A4R2JW30</accession>
<organism evidence="1 2">
    <name type="scientific">Actinocrispum wychmicini</name>
    <dbReference type="NCBI Taxonomy" id="1213861"/>
    <lineage>
        <taxon>Bacteria</taxon>
        <taxon>Bacillati</taxon>
        <taxon>Actinomycetota</taxon>
        <taxon>Actinomycetes</taxon>
        <taxon>Pseudonocardiales</taxon>
        <taxon>Pseudonocardiaceae</taxon>
        <taxon>Actinocrispum</taxon>
    </lineage>
</organism>
<dbReference type="Proteomes" id="UP000295680">
    <property type="component" value="Unassembled WGS sequence"/>
</dbReference>
<dbReference type="RefSeq" id="WP_132110593.1">
    <property type="nucleotide sequence ID" value="NZ_SLWS01000001.1"/>
</dbReference>
<dbReference type="SUPFAM" id="SSF48371">
    <property type="entry name" value="ARM repeat"/>
    <property type="match status" value="1"/>
</dbReference>
<dbReference type="InterPro" id="IPR016024">
    <property type="entry name" value="ARM-type_fold"/>
</dbReference>
<evidence type="ECO:0000313" key="2">
    <source>
        <dbReference type="Proteomes" id="UP000295680"/>
    </source>
</evidence>
<evidence type="ECO:0000313" key="1">
    <source>
        <dbReference type="EMBL" id="TCO64691.1"/>
    </source>
</evidence>
<dbReference type="OrthoDB" id="3273854at2"/>
<reference evidence="1 2" key="1">
    <citation type="submission" date="2019-03" db="EMBL/GenBank/DDBJ databases">
        <title>Genomic Encyclopedia of Type Strains, Phase IV (KMG-IV): sequencing the most valuable type-strain genomes for metagenomic binning, comparative biology and taxonomic classification.</title>
        <authorList>
            <person name="Goeker M."/>
        </authorList>
    </citation>
    <scope>NUCLEOTIDE SEQUENCE [LARGE SCALE GENOMIC DNA]</scope>
    <source>
        <strain evidence="1 2">DSM 45934</strain>
    </source>
</reference>
<gene>
    <name evidence="1" type="ORF">EV192_101473</name>
</gene>
<protein>
    <submittedName>
        <fullName evidence="1">Uncharacterized protein</fullName>
    </submittedName>
</protein>
<proteinExistence type="predicted"/>
<dbReference type="AlphaFoldDB" id="A0A4R2JW30"/>